<feature type="region of interest" description="Disordered" evidence="1">
    <location>
        <begin position="448"/>
        <end position="481"/>
    </location>
</feature>
<dbReference type="Proteomes" id="UP000684084">
    <property type="component" value="Unassembled WGS sequence"/>
</dbReference>
<comment type="caution">
    <text evidence="3">The sequence shown here is derived from an EMBL/GenBank/DDBJ whole genome shotgun (WGS) entry which is preliminary data.</text>
</comment>
<feature type="compositionally biased region" description="Basic and acidic residues" evidence="1">
    <location>
        <begin position="465"/>
        <end position="474"/>
    </location>
</feature>
<evidence type="ECO:0000256" key="1">
    <source>
        <dbReference type="SAM" id="MobiDB-lite"/>
    </source>
</evidence>
<dbReference type="Pfam" id="PF03101">
    <property type="entry name" value="FAR1"/>
    <property type="match status" value="1"/>
</dbReference>
<feature type="domain" description="FAR1" evidence="2">
    <location>
        <begin position="65"/>
        <end position="152"/>
    </location>
</feature>
<dbReference type="OrthoDB" id="2398871at2759"/>
<protein>
    <recommendedName>
        <fullName evidence="2">FAR1 domain-containing protein</fullName>
    </recommendedName>
</protein>
<evidence type="ECO:0000313" key="3">
    <source>
        <dbReference type="EMBL" id="CAB5341627.1"/>
    </source>
</evidence>
<dbReference type="VEuPathDB" id="FungiDB:RhiirFUN_010408"/>
<feature type="compositionally biased region" description="Basic residues" evidence="1">
    <location>
        <begin position="452"/>
        <end position="464"/>
    </location>
</feature>
<evidence type="ECO:0000313" key="4">
    <source>
        <dbReference type="Proteomes" id="UP000684084"/>
    </source>
</evidence>
<dbReference type="AlphaFoldDB" id="A0A915YUV4"/>
<gene>
    <name evidence="3" type="ORF">CHRIB12_LOCUS3694</name>
</gene>
<reference evidence="3" key="1">
    <citation type="submission" date="2020-05" db="EMBL/GenBank/DDBJ databases">
        <authorList>
            <person name="Rincon C."/>
            <person name="Sanders R I."/>
            <person name="Robbins C."/>
            <person name="Chaturvedi A."/>
        </authorList>
    </citation>
    <scope>NUCLEOTIDE SEQUENCE</scope>
    <source>
        <strain evidence="3">CHB12</strain>
    </source>
</reference>
<evidence type="ECO:0000259" key="2">
    <source>
        <dbReference type="Pfam" id="PF03101"/>
    </source>
</evidence>
<name>A0A915YUV4_9GLOM</name>
<dbReference type="EMBL" id="CAGKOT010000005">
    <property type="protein sequence ID" value="CAB5341627.1"/>
    <property type="molecule type" value="Genomic_DNA"/>
</dbReference>
<accession>A0A915YUV4</accession>
<dbReference type="VEuPathDB" id="FungiDB:RhiirFUN_007530"/>
<dbReference type="InterPro" id="IPR004330">
    <property type="entry name" value="FAR1_DNA_bnd_dom"/>
</dbReference>
<proteinExistence type="predicted"/>
<organism evidence="3 4">
    <name type="scientific">Rhizophagus irregularis</name>
    <dbReference type="NCBI Taxonomy" id="588596"/>
    <lineage>
        <taxon>Eukaryota</taxon>
        <taxon>Fungi</taxon>
        <taxon>Fungi incertae sedis</taxon>
        <taxon>Mucoromycota</taxon>
        <taxon>Glomeromycotina</taxon>
        <taxon>Glomeromycetes</taxon>
        <taxon>Glomerales</taxon>
        <taxon>Glomeraceae</taxon>
        <taxon>Rhizophagus</taxon>
    </lineage>
</organism>
<dbReference type="PANTHER" id="PTHR46328">
    <property type="entry name" value="FAR-RED IMPAIRED RESPONSIVE (FAR1) FAMILY PROTEIN-RELATED"/>
    <property type="match status" value="1"/>
</dbReference>
<sequence>MDNVSIINEDKEENINVSDTIQENINNNISDTIQEGLDNEPSLKIATENISLDTTFASWEEAEIFLEEYGRRNGFSINKYRISRNKSSQLITKRTFTCEFGGKFKSNKKETGNQRNTRTKKRQCPWHINLTFPEHATNITISLFENEHNHELRSDTCEFNTGIESTSRVEGMNAIIKKTIRSNSTLCQLVDQLSERLISEIQWGRFHEYRSSTTSSISVSIGEDLFPSVIKIMEKYLCINTITAIKVEMAQCLYLQATIALFSELDFTQEQEIEGFIEDSYDAQQITLQSIIDEIGKEDVKEIWKICDIRPERWYQDVYQGKPLTQETGLIFLHENENLENNTNNDLEIRIPTRKAITIPKTVPIMKKAIEKRKKYGKLWGMAREATLLALESNDNEMELILQDYINKKKRNYEMISKSNTEIEMEQNHINESTNISNEFQELGNIQNPLKAKTKGHSPTKRYRSSIEHEKGESSKSGCSSRNTYKCRICGQCGHNAAYHKNDKLKERQQ</sequence>